<sequence length="102" mass="10957">MEALIYGYLRDDLADGHSKELEAAMSSLAREEGLCFAATFHESTGGDGTAFAELTAELKRADAHHVVVPSLDHFAGQTIPRDILIAKLAQDAAARVWTVESS</sequence>
<evidence type="ECO:0008006" key="3">
    <source>
        <dbReference type="Google" id="ProtNLM"/>
    </source>
</evidence>
<evidence type="ECO:0000313" key="2">
    <source>
        <dbReference type="Proteomes" id="UP001550535"/>
    </source>
</evidence>
<dbReference type="EMBL" id="JBEYBR010000131">
    <property type="protein sequence ID" value="MEU2126323.1"/>
    <property type="molecule type" value="Genomic_DNA"/>
</dbReference>
<gene>
    <name evidence="1" type="ORF">ABZ507_31395</name>
</gene>
<dbReference type="RefSeq" id="WP_063018037.1">
    <property type="nucleotide sequence ID" value="NZ_JBEYBM010000001.1"/>
</dbReference>
<accession>A0ABV2XKB0</accession>
<reference evidence="1 2" key="1">
    <citation type="submission" date="2024-06" db="EMBL/GenBank/DDBJ databases">
        <title>The Natural Products Discovery Center: Release of the First 8490 Sequenced Strains for Exploring Actinobacteria Biosynthetic Diversity.</title>
        <authorList>
            <person name="Kalkreuter E."/>
            <person name="Kautsar S.A."/>
            <person name="Yang D."/>
            <person name="Bader C.D."/>
            <person name="Teijaro C.N."/>
            <person name="Fluegel L."/>
            <person name="Davis C.M."/>
            <person name="Simpson J.R."/>
            <person name="Lauterbach L."/>
            <person name="Steele A.D."/>
            <person name="Gui C."/>
            <person name="Meng S."/>
            <person name="Li G."/>
            <person name="Viehrig K."/>
            <person name="Ye F."/>
            <person name="Su P."/>
            <person name="Kiefer A.F."/>
            <person name="Nichols A."/>
            <person name="Cepeda A.J."/>
            <person name="Yan W."/>
            <person name="Fan B."/>
            <person name="Jiang Y."/>
            <person name="Adhikari A."/>
            <person name="Zheng C.-J."/>
            <person name="Schuster L."/>
            <person name="Cowan T.M."/>
            <person name="Smanski M.J."/>
            <person name="Chevrette M.G."/>
            <person name="De Carvalho L.P.S."/>
            <person name="Shen B."/>
        </authorList>
    </citation>
    <scope>NUCLEOTIDE SEQUENCE [LARGE SCALE GENOMIC DNA]</scope>
    <source>
        <strain evidence="1 2">NPDC019434</strain>
    </source>
</reference>
<proteinExistence type="predicted"/>
<keyword evidence="2" id="KW-1185">Reference proteome</keyword>
<evidence type="ECO:0000313" key="1">
    <source>
        <dbReference type="EMBL" id="MEU2126323.1"/>
    </source>
</evidence>
<name>A0ABV2XKB0_9NOCA</name>
<comment type="caution">
    <text evidence="1">The sequence shown here is derived from an EMBL/GenBank/DDBJ whole genome shotgun (WGS) entry which is preliminary data.</text>
</comment>
<protein>
    <recommendedName>
        <fullName evidence="3">Resolvase/invertase-type recombinase catalytic domain-containing protein</fullName>
    </recommendedName>
</protein>
<dbReference type="Proteomes" id="UP001550535">
    <property type="component" value="Unassembled WGS sequence"/>
</dbReference>
<organism evidence="1 2">
    <name type="scientific">Nocardia niwae</name>
    <dbReference type="NCBI Taxonomy" id="626084"/>
    <lineage>
        <taxon>Bacteria</taxon>
        <taxon>Bacillati</taxon>
        <taxon>Actinomycetota</taxon>
        <taxon>Actinomycetes</taxon>
        <taxon>Mycobacteriales</taxon>
        <taxon>Nocardiaceae</taxon>
        <taxon>Nocardia</taxon>
    </lineage>
</organism>